<reference evidence="2 3" key="1">
    <citation type="submission" date="2023-12" db="EMBL/GenBank/DDBJ databases">
        <title>Phenotypic and Genomic Characterization of Methanothermobacter wolfeii Strain BSEL, a CO2-Capturing Archaeon with Minimal Nutrient Requirements.</title>
        <authorList>
            <person name="Ale Enriquez F."/>
            <person name="Ahring B.K."/>
        </authorList>
    </citation>
    <scope>NUCLEOTIDE SEQUENCE [LARGE SCALE GENOMIC DNA]</scope>
    <source>
        <strain evidence="2 3">BSEL-1</strain>
    </source>
</reference>
<protein>
    <recommendedName>
        <fullName evidence="4">Cell wall biosynthesis protein</fullName>
    </recommendedName>
</protein>
<feature type="transmembrane region" description="Helical" evidence="1">
    <location>
        <begin position="197"/>
        <end position="220"/>
    </location>
</feature>
<feature type="transmembrane region" description="Helical" evidence="1">
    <location>
        <begin position="158"/>
        <end position="177"/>
    </location>
</feature>
<evidence type="ECO:0000313" key="3">
    <source>
        <dbReference type="Proteomes" id="UP001369247"/>
    </source>
</evidence>
<gene>
    <name evidence="2" type="ORF">U2150_07055</name>
</gene>
<dbReference type="EMBL" id="JAXUHJ010000010">
    <property type="protein sequence ID" value="MEJ8543245.1"/>
    <property type="molecule type" value="Genomic_DNA"/>
</dbReference>
<feature type="transmembrane region" description="Helical" evidence="1">
    <location>
        <begin position="47"/>
        <end position="75"/>
    </location>
</feature>
<keyword evidence="1" id="KW-0472">Membrane</keyword>
<sequence length="289" mass="30788">MTLNWMNLVVAGAITLILTPLTARIISIFRESNLYTDVRGGTPRGAGLAPFTALTLFTPAPFNIPLAIMGVLAFIDDLSGRRRIGSLPLEWGQVSRGAGIIAVTALTYPVMGPSGFLVAMMVQPLNIADMQPGAACTSTMILSLLAIMVSIITGSDPYMPLLVLTVCAAYSPMDYAGRIMMGEVGNHSLAVALGISFYLAGGPLTLLSFFIISPLVIAAVRGEKLSSFLEEKLGIENPTPGDLYMDVLTGGGLGDLARKIILRNRSFSVDNRFLIALGFRRLLYNPFAG</sequence>
<keyword evidence="3" id="KW-1185">Reference proteome</keyword>
<dbReference type="RefSeq" id="WP_074358351.1">
    <property type="nucleotide sequence ID" value="NZ_JAXUHJ010000010.1"/>
</dbReference>
<comment type="caution">
    <text evidence="2">The sequence shown here is derived from an EMBL/GenBank/DDBJ whole genome shotgun (WGS) entry which is preliminary data.</text>
</comment>
<accession>A0ABU8TW28</accession>
<organism evidence="2 3">
    <name type="scientific">Methanothermobacter wolfeii</name>
    <name type="common">Methanobacterium wolfei</name>
    <dbReference type="NCBI Taxonomy" id="145261"/>
    <lineage>
        <taxon>Archaea</taxon>
        <taxon>Methanobacteriati</taxon>
        <taxon>Methanobacteriota</taxon>
        <taxon>Methanomada group</taxon>
        <taxon>Methanobacteria</taxon>
        <taxon>Methanobacteriales</taxon>
        <taxon>Methanobacteriaceae</taxon>
        <taxon>Methanothermobacter</taxon>
    </lineage>
</organism>
<evidence type="ECO:0008006" key="4">
    <source>
        <dbReference type="Google" id="ProtNLM"/>
    </source>
</evidence>
<keyword evidence="1" id="KW-1133">Transmembrane helix</keyword>
<feature type="transmembrane region" description="Helical" evidence="1">
    <location>
        <begin position="96"/>
        <end position="120"/>
    </location>
</feature>
<keyword evidence="1" id="KW-0812">Transmembrane</keyword>
<dbReference type="GeneID" id="58977848"/>
<evidence type="ECO:0000256" key="1">
    <source>
        <dbReference type="SAM" id="Phobius"/>
    </source>
</evidence>
<proteinExistence type="predicted"/>
<feature type="transmembrane region" description="Helical" evidence="1">
    <location>
        <begin position="132"/>
        <end position="151"/>
    </location>
</feature>
<name>A0ABU8TW28_METWO</name>
<dbReference type="Proteomes" id="UP001369247">
    <property type="component" value="Unassembled WGS sequence"/>
</dbReference>
<evidence type="ECO:0000313" key="2">
    <source>
        <dbReference type="EMBL" id="MEJ8543245.1"/>
    </source>
</evidence>